<organism evidence="3 4">
    <name type="scientific">Cedecea davisae</name>
    <dbReference type="NCBI Taxonomy" id="158484"/>
    <lineage>
        <taxon>Bacteria</taxon>
        <taxon>Pseudomonadati</taxon>
        <taxon>Pseudomonadota</taxon>
        <taxon>Gammaproteobacteria</taxon>
        <taxon>Enterobacterales</taxon>
        <taxon>Enterobacteriaceae</taxon>
        <taxon>Cedecea</taxon>
    </lineage>
</organism>
<dbReference type="EMBL" id="JAGRYU010000035">
    <property type="protein sequence ID" value="MBU4684127.1"/>
    <property type="molecule type" value="Genomic_DNA"/>
</dbReference>
<sequence length="209" mass="24395">MKDVTYVRIHKSQECLSPLGEIGFRPLFGGYSLAVEGIIFAMVSEGELYLRACEQCADYFSQKSAPTLIFYKRGLPIELNYYRVDEELWRNNDKLIQLSFQSLSSARRENVQRKFNSHRLKDLPNLSMNIEVMLREVGIGDFNTLRVFGAKRSWLRLRKIKKPVGIKVLLALAGAIQGVHEAVLPLAVREELTEWWRRYERHQQRYSEQ</sequence>
<feature type="domain" description="TfoX N-terminal" evidence="1">
    <location>
        <begin position="15"/>
        <end position="105"/>
    </location>
</feature>
<protein>
    <submittedName>
        <fullName evidence="3">TfoX/Sxy family DNA transformation protein</fullName>
    </submittedName>
</protein>
<dbReference type="PIRSF" id="PIRSF028788">
    <property type="entry name" value="TfoX_Sxy"/>
    <property type="match status" value="1"/>
</dbReference>
<dbReference type="PANTHER" id="PTHR36121">
    <property type="entry name" value="PROTEIN SXY"/>
    <property type="match status" value="1"/>
</dbReference>
<keyword evidence="4" id="KW-1185">Reference proteome</keyword>
<dbReference type="PANTHER" id="PTHR36121:SF1">
    <property type="entry name" value="PROTEIN SXY"/>
    <property type="match status" value="1"/>
</dbReference>
<dbReference type="InterPro" id="IPR047525">
    <property type="entry name" value="TfoX-like"/>
</dbReference>
<evidence type="ECO:0000313" key="4">
    <source>
        <dbReference type="Proteomes" id="UP000686327"/>
    </source>
</evidence>
<feature type="domain" description="TfoX C-terminal" evidence="2">
    <location>
        <begin position="117"/>
        <end position="195"/>
    </location>
</feature>
<dbReference type="InterPro" id="IPR007077">
    <property type="entry name" value="TfoX_C"/>
</dbReference>
<evidence type="ECO:0000313" key="3">
    <source>
        <dbReference type="EMBL" id="MBU4684127.1"/>
    </source>
</evidence>
<proteinExistence type="predicted"/>
<comment type="caution">
    <text evidence="3">The sequence shown here is derived from an EMBL/GenBank/DDBJ whole genome shotgun (WGS) entry which is preliminary data.</text>
</comment>
<dbReference type="RefSeq" id="WP_216376941.1">
    <property type="nucleotide sequence ID" value="NZ_JAGRYT010000038.1"/>
</dbReference>
<reference evidence="3 4" key="1">
    <citation type="submission" date="2021-04" db="EMBL/GenBank/DDBJ databases">
        <authorList>
            <person name="Seiffert S.N."/>
        </authorList>
    </citation>
    <scope>NUCLEOTIDE SEQUENCE [LARGE SCALE GENOMIC DNA]</scope>
    <source>
        <strain evidence="3 4">1</strain>
    </source>
</reference>
<dbReference type="Proteomes" id="UP000686327">
    <property type="component" value="Unassembled WGS sequence"/>
</dbReference>
<evidence type="ECO:0000259" key="2">
    <source>
        <dbReference type="Pfam" id="PF04994"/>
    </source>
</evidence>
<gene>
    <name evidence="3" type="ORF">KC222_19195</name>
</gene>
<dbReference type="Pfam" id="PF04993">
    <property type="entry name" value="TfoX_N"/>
    <property type="match status" value="1"/>
</dbReference>
<accession>A0ABS6DLQ1</accession>
<name>A0ABS6DLQ1_9ENTR</name>
<evidence type="ECO:0000259" key="1">
    <source>
        <dbReference type="Pfam" id="PF04993"/>
    </source>
</evidence>
<dbReference type="InterPro" id="IPR026256">
    <property type="entry name" value="TfoX-like_gammaprotbact"/>
</dbReference>
<dbReference type="InterPro" id="IPR007076">
    <property type="entry name" value="TfoX_N"/>
</dbReference>
<dbReference type="Pfam" id="PF04994">
    <property type="entry name" value="TfoX_C"/>
    <property type="match status" value="1"/>
</dbReference>
<reference evidence="4" key="2">
    <citation type="submission" date="2023-07" db="EMBL/GenBank/DDBJ databases">
        <title>Cedecea davisae an AmpC producer and its therapeutic implications.</title>
        <authorList>
            <person name="Notter J."/>
        </authorList>
    </citation>
    <scope>NUCLEOTIDE SEQUENCE [LARGE SCALE GENOMIC DNA]</scope>
    <source>
        <strain evidence="4">1</strain>
    </source>
</reference>